<feature type="domain" description="Putative zinc-finger" evidence="5">
    <location>
        <begin position="3"/>
        <end position="36"/>
    </location>
</feature>
<dbReference type="Gene3D" id="1.10.10.1320">
    <property type="entry name" value="Anti-sigma factor, zinc-finger domain"/>
    <property type="match status" value="1"/>
</dbReference>
<dbReference type="RefSeq" id="WP_092473094.1">
    <property type="nucleotide sequence ID" value="NZ_FOOX01000015.1"/>
</dbReference>
<evidence type="ECO:0000313" key="7">
    <source>
        <dbReference type="Proteomes" id="UP000199337"/>
    </source>
</evidence>
<gene>
    <name evidence="6" type="ORF">SAMN05660649_03702</name>
</gene>
<reference evidence="7" key="1">
    <citation type="submission" date="2016-10" db="EMBL/GenBank/DDBJ databases">
        <authorList>
            <person name="Varghese N."/>
            <person name="Submissions S."/>
        </authorList>
    </citation>
    <scope>NUCLEOTIDE SEQUENCE [LARGE SCALE GENOMIC DNA]</scope>
    <source>
        <strain evidence="7">DSM 17038</strain>
    </source>
</reference>
<keyword evidence="6" id="KW-0862">Zinc</keyword>
<dbReference type="OrthoDB" id="1805316at2"/>
<comment type="similarity">
    <text evidence="1">Belongs to the zinc-associated anti-sigma factor (ZAS) superfamily. Anti-sigma-W factor family.</text>
</comment>
<feature type="compositionally biased region" description="Polar residues" evidence="3">
    <location>
        <begin position="124"/>
        <end position="141"/>
    </location>
</feature>
<dbReference type="InterPro" id="IPR027383">
    <property type="entry name" value="Znf_put"/>
</dbReference>
<keyword evidence="4" id="KW-0812">Transmembrane</keyword>
<evidence type="ECO:0000256" key="3">
    <source>
        <dbReference type="SAM" id="MobiDB-lite"/>
    </source>
</evidence>
<accession>A0A1I2X1G6</accession>
<keyword evidence="4" id="KW-1133">Transmembrane helix</keyword>
<keyword evidence="6" id="KW-0479">Metal-binding</keyword>
<feature type="transmembrane region" description="Helical" evidence="4">
    <location>
        <begin position="90"/>
        <end position="110"/>
    </location>
</feature>
<evidence type="ECO:0000256" key="2">
    <source>
        <dbReference type="ARBA" id="ARBA00024438"/>
    </source>
</evidence>
<dbReference type="STRING" id="341036.SAMN05660649_03702"/>
<dbReference type="InterPro" id="IPR041916">
    <property type="entry name" value="Anti_sigma_zinc_sf"/>
</dbReference>
<feature type="compositionally biased region" description="Low complexity" evidence="3">
    <location>
        <begin position="161"/>
        <end position="190"/>
    </location>
</feature>
<sequence length="365" mass="39273">MNCTQIQQLLPEWLDGELDAATAGQIEKHVATCDVCSAEADIWRNIGSVLREGMPDIKTPPGLVASVMSQLPEQRSTFAAGLFTRWKRSIAVAAAFMLVTLGSAGAYLNWGGNMAGQLAGNGKGNLSNFEQNVPTTSPPENETNKQTEPDDQPGDVQADPGQTQQTGGNDSNNNTNDTDANANKDTTQQGDTKDGQTDPNAGSGTVKPPAKDAGQQQYVLLGTDKNRVLDRIFLNVKVDDLQAAHRQALALINSSNATYEVLASEYTPAGNQESLKIIVDDGSSYDLLDNLKKLGQVLNNDAQPVDINARYKEKVEQYQELASQLGSSGPAEQEELKVKLATIEAQLKAWDQEADTDTIILWLGN</sequence>
<dbReference type="AlphaFoldDB" id="A0A1I2X1G6"/>
<dbReference type="Proteomes" id="UP000199337">
    <property type="component" value="Unassembled WGS sequence"/>
</dbReference>
<keyword evidence="6" id="KW-0863">Zinc-finger</keyword>
<protein>
    <recommendedName>
        <fullName evidence="2">Anti-sigma-W factor RsiW</fullName>
    </recommendedName>
</protein>
<evidence type="ECO:0000256" key="1">
    <source>
        <dbReference type="ARBA" id="ARBA00024353"/>
    </source>
</evidence>
<keyword evidence="7" id="KW-1185">Reference proteome</keyword>
<dbReference type="EMBL" id="FOOX01000015">
    <property type="protein sequence ID" value="SFH06516.1"/>
    <property type="molecule type" value="Genomic_DNA"/>
</dbReference>
<keyword evidence="4" id="KW-0472">Membrane</keyword>
<organism evidence="6 7">
    <name type="scientific">Desulfotruncus arcticus DSM 17038</name>
    <dbReference type="NCBI Taxonomy" id="1121424"/>
    <lineage>
        <taxon>Bacteria</taxon>
        <taxon>Bacillati</taxon>
        <taxon>Bacillota</taxon>
        <taxon>Clostridia</taxon>
        <taxon>Eubacteriales</taxon>
        <taxon>Desulfallaceae</taxon>
        <taxon>Desulfotruncus</taxon>
    </lineage>
</organism>
<name>A0A1I2X1G6_9FIRM</name>
<dbReference type="GO" id="GO:0008270">
    <property type="term" value="F:zinc ion binding"/>
    <property type="evidence" value="ECO:0007669"/>
    <property type="project" value="UniProtKB-KW"/>
</dbReference>
<proteinExistence type="inferred from homology"/>
<evidence type="ECO:0000313" key="6">
    <source>
        <dbReference type="EMBL" id="SFH06516.1"/>
    </source>
</evidence>
<feature type="region of interest" description="Disordered" evidence="3">
    <location>
        <begin position="122"/>
        <end position="213"/>
    </location>
</feature>
<evidence type="ECO:0000259" key="5">
    <source>
        <dbReference type="Pfam" id="PF13490"/>
    </source>
</evidence>
<dbReference type="Pfam" id="PF13490">
    <property type="entry name" value="zf-HC2"/>
    <property type="match status" value="1"/>
</dbReference>
<evidence type="ECO:0000256" key="4">
    <source>
        <dbReference type="SAM" id="Phobius"/>
    </source>
</evidence>